<dbReference type="AlphaFoldDB" id="A0A3M7Q5M1"/>
<accession>A0A3M7Q5M1</accession>
<proteinExistence type="predicted"/>
<gene>
    <name evidence="1" type="ORF">BpHYR1_015105</name>
</gene>
<dbReference type="EMBL" id="REGN01007307">
    <property type="protein sequence ID" value="RNA06700.1"/>
    <property type="molecule type" value="Genomic_DNA"/>
</dbReference>
<sequence>MIVILTWIAVPDSYCSGLLNKTQKSAKRQKLDDSSEIQFLKGRSYTYSERVPISLQLLKLEKNQELTNFHITEFQNLIYKKYNVQGLFMPDYYTLKNAPFNPEIIHESIFIHVLHAENHWIVLANLHPTYEDPGSFNNWFIDSLNNHKHHLNLIKTISWVALDFLTLSMSMLRNKKSKLFFVYKKHFDKALDVLRRQSLSQNMAKRKTCHMHRRTFFLTRKNQKGSRRLYSIWFRECNMVQHSKLHLLSKSANDVQNLCKMHYARTY</sequence>
<comment type="caution">
    <text evidence="1">The sequence shown here is derived from an EMBL/GenBank/DDBJ whole genome shotgun (WGS) entry which is preliminary data.</text>
</comment>
<evidence type="ECO:0000313" key="1">
    <source>
        <dbReference type="EMBL" id="RNA06700.1"/>
    </source>
</evidence>
<evidence type="ECO:0000313" key="2">
    <source>
        <dbReference type="Proteomes" id="UP000276133"/>
    </source>
</evidence>
<name>A0A3M7Q5M1_BRAPC</name>
<organism evidence="1 2">
    <name type="scientific">Brachionus plicatilis</name>
    <name type="common">Marine rotifer</name>
    <name type="synonym">Brachionus muelleri</name>
    <dbReference type="NCBI Taxonomy" id="10195"/>
    <lineage>
        <taxon>Eukaryota</taxon>
        <taxon>Metazoa</taxon>
        <taxon>Spiralia</taxon>
        <taxon>Gnathifera</taxon>
        <taxon>Rotifera</taxon>
        <taxon>Eurotatoria</taxon>
        <taxon>Monogononta</taxon>
        <taxon>Pseudotrocha</taxon>
        <taxon>Ploima</taxon>
        <taxon>Brachionidae</taxon>
        <taxon>Brachionus</taxon>
    </lineage>
</organism>
<reference evidence="1 2" key="1">
    <citation type="journal article" date="2018" name="Sci. Rep.">
        <title>Genomic signatures of local adaptation to the degree of environmental predictability in rotifers.</title>
        <authorList>
            <person name="Franch-Gras L."/>
            <person name="Hahn C."/>
            <person name="Garcia-Roger E.M."/>
            <person name="Carmona M.J."/>
            <person name="Serra M."/>
            <person name="Gomez A."/>
        </authorList>
    </citation>
    <scope>NUCLEOTIDE SEQUENCE [LARGE SCALE GENOMIC DNA]</scope>
    <source>
        <strain evidence="1">HYR1</strain>
    </source>
</reference>
<dbReference type="Proteomes" id="UP000276133">
    <property type="component" value="Unassembled WGS sequence"/>
</dbReference>
<keyword evidence="2" id="KW-1185">Reference proteome</keyword>
<protein>
    <submittedName>
        <fullName evidence="1">Uncharacterized protein</fullName>
    </submittedName>
</protein>